<dbReference type="EMBL" id="UZAU01000768">
    <property type="status" value="NOT_ANNOTATED_CDS"/>
    <property type="molecule type" value="Genomic_DNA"/>
</dbReference>
<dbReference type="InterPro" id="IPR045026">
    <property type="entry name" value="LIMYB"/>
</dbReference>
<sequence>MRWEPKTCTVTATDEVWDAYLKKYPNAKRYRKKGLPHYDMLGEIFNNTTATGGMSYASTQPPPTSVEECQQERHFIGIGAHIDVDVWPKEKKNKGANSAMEHVMEQLAKSIAAKTEASLVRSESMRKYID</sequence>
<keyword evidence="2" id="KW-1185">Reference proteome</keyword>
<reference evidence="1" key="1">
    <citation type="submission" date="2018-11" db="EMBL/GenBank/DDBJ databases">
        <authorList>
            <person name="Grassa J C."/>
        </authorList>
    </citation>
    <scope>NUCLEOTIDE SEQUENCE [LARGE SCALE GENOMIC DNA]</scope>
</reference>
<dbReference type="Gramene" id="evm.model.09.1345">
    <property type="protein sequence ID" value="cds.evm.model.09.1345"/>
    <property type="gene ID" value="evm.TU.09.1345"/>
</dbReference>
<proteinExistence type="predicted"/>
<evidence type="ECO:0000313" key="1">
    <source>
        <dbReference type="EnsemblPlants" id="cds.evm.model.09.1345"/>
    </source>
</evidence>
<dbReference type="AlphaFoldDB" id="A0A803QE54"/>
<organism evidence="1 2">
    <name type="scientific">Cannabis sativa</name>
    <name type="common">Hemp</name>
    <name type="synonym">Marijuana</name>
    <dbReference type="NCBI Taxonomy" id="3483"/>
    <lineage>
        <taxon>Eukaryota</taxon>
        <taxon>Viridiplantae</taxon>
        <taxon>Streptophyta</taxon>
        <taxon>Embryophyta</taxon>
        <taxon>Tracheophyta</taxon>
        <taxon>Spermatophyta</taxon>
        <taxon>Magnoliopsida</taxon>
        <taxon>eudicotyledons</taxon>
        <taxon>Gunneridae</taxon>
        <taxon>Pentapetalae</taxon>
        <taxon>rosids</taxon>
        <taxon>fabids</taxon>
        <taxon>Rosales</taxon>
        <taxon>Cannabaceae</taxon>
        <taxon>Cannabis</taxon>
    </lineage>
</organism>
<evidence type="ECO:0000313" key="2">
    <source>
        <dbReference type="Proteomes" id="UP000596661"/>
    </source>
</evidence>
<dbReference type="Proteomes" id="UP000596661">
    <property type="component" value="Chromosome 9"/>
</dbReference>
<dbReference type="PANTHER" id="PTHR47584">
    <property type="match status" value="1"/>
</dbReference>
<protein>
    <submittedName>
        <fullName evidence="1">Uncharacterized protein</fullName>
    </submittedName>
</protein>
<name>A0A803QE54_CANSA</name>
<dbReference type="EnsemblPlants" id="evm.model.09.1345">
    <property type="protein sequence ID" value="cds.evm.model.09.1345"/>
    <property type="gene ID" value="evm.TU.09.1345"/>
</dbReference>
<accession>A0A803QE54</accession>
<reference evidence="1" key="2">
    <citation type="submission" date="2021-03" db="UniProtKB">
        <authorList>
            <consortium name="EnsemblPlants"/>
        </authorList>
    </citation>
    <scope>IDENTIFICATION</scope>
</reference>
<dbReference type="PANTHER" id="PTHR47584:SF14">
    <property type="entry name" value="L10-INTERACTING MYB DOMAIN-CONTAINING PROTEIN-LIKE"/>
    <property type="match status" value="1"/>
</dbReference>